<dbReference type="Proteomes" id="UP000250235">
    <property type="component" value="Unassembled WGS sequence"/>
</dbReference>
<accession>A0A2Z7BTX6</accession>
<organism evidence="1 2">
    <name type="scientific">Dorcoceras hygrometricum</name>
    <dbReference type="NCBI Taxonomy" id="472368"/>
    <lineage>
        <taxon>Eukaryota</taxon>
        <taxon>Viridiplantae</taxon>
        <taxon>Streptophyta</taxon>
        <taxon>Embryophyta</taxon>
        <taxon>Tracheophyta</taxon>
        <taxon>Spermatophyta</taxon>
        <taxon>Magnoliopsida</taxon>
        <taxon>eudicotyledons</taxon>
        <taxon>Gunneridae</taxon>
        <taxon>Pentapetalae</taxon>
        <taxon>asterids</taxon>
        <taxon>lamiids</taxon>
        <taxon>Lamiales</taxon>
        <taxon>Gesneriaceae</taxon>
        <taxon>Didymocarpoideae</taxon>
        <taxon>Trichosporeae</taxon>
        <taxon>Loxocarpinae</taxon>
        <taxon>Dorcoceras</taxon>
    </lineage>
</organism>
<evidence type="ECO:0000313" key="1">
    <source>
        <dbReference type="EMBL" id="KZV35555.1"/>
    </source>
</evidence>
<dbReference type="AlphaFoldDB" id="A0A2Z7BTX6"/>
<sequence>MSFIAVNLPVSVIDIRSRAMYSSCFIQLKEVIFSLRTYGIEDPVNQEGNKDYGITVIPHHNKFPEFRLTSFPDAGEAAQGQEGGASLTSLGLRVFVKGLRFCDVIVVFDLLVNFESVLTVLDDDMVSMFELWSQMRLSESSGSVYEECLRAIVYLIVAAEFNEKEKRFAADCLLLISLIDLYESAVVPEKSNAIVGVVTTGFECLPPSCDGLTGPDDHGPMISTG</sequence>
<proteinExistence type="predicted"/>
<reference evidence="1 2" key="1">
    <citation type="journal article" date="2015" name="Proc. Natl. Acad. Sci. U.S.A.">
        <title>The resurrection genome of Boea hygrometrica: A blueprint for survival of dehydration.</title>
        <authorList>
            <person name="Xiao L."/>
            <person name="Yang G."/>
            <person name="Zhang L."/>
            <person name="Yang X."/>
            <person name="Zhao S."/>
            <person name="Ji Z."/>
            <person name="Zhou Q."/>
            <person name="Hu M."/>
            <person name="Wang Y."/>
            <person name="Chen M."/>
            <person name="Xu Y."/>
            <person name="Jin H."/>
            <person name="Xiao X."/>
            <person name="Hu G."/>
            <person name="Bao F."/>
            <person name="Hu Y."/>
            <person name="Wan P."/>
            <person name="Li L."/>
            <person name="Deng X."/>
            <person name="Kuang T."/>
            <person name="Xiang C."/>
            <person name="Zhu J.K."/>
            <person name="Oliver M.J."/>
            <person name="He Y."/>
        </authorList>
    </citation>
    <scope>NUCLEOTIDE SEQUENCE [LARGE SCALE GENOMIC DNA]</scope>
    <source>
        <strain evidence="2">cv. XS01</strain>
    </source>
</reference>
<evidence type="ECO:0000313" key="2">
    <source>
        <dbReference type="Proteomes" id="UP000250235"/>
    </source>
</evidence>
<protein>
    <submittedName>
        <fullName evidence="1">Uncharacterized protein</fullName>
    </submittedName>
</protein>
<keyword evidence="2" id="KW-1185">Reference proteome</keyword>
<dbReference type="EMBL" id="KV004552">
    <property type="protein sequence ID" value="KZV35555.1"/>
    <property type="molecule type" value="Genomic_DNA"/>
</dbReference>
<gene>
    <name evidence="1" type="ORF">F511_32906</name>
</gene>
<name>A0A2Z7BTX6_9LAMI</name>